<protein>
    <submittedName>
        <fullName evidence="1">Uncharacterized protein</fullName>
    </submittedName>
</protein>
<evidence type="ECO:0000313" key="2">
    <source>
        <dbReference type="Proteomes" id="UP000433382"/>
    </source>
</evidence>
<accession>A0A396F069</accession>
<organism evidence="1 2">
    <name type="scientific">Phocaeicola vulgatus</name>
    <name type="common">Bacteroides vulgatus</name>
    <dbReference type="NCBI Taxonomy" id="821"/>
    <lineage>
        <taxon>Bacteria</taxon>
        <taxon>Pseudomonadati</taxon>
        <taxon>Bacteroidota</taxon>
        <taxon>Bacteroidia</taxon>
        <taxon>Bacteroidales</taxon>
        <taxon>Bacteroidaceae</taxon>
        <taxon>Phocaeicola</taxon>
    </lineage>
</organism>
<dbReference type="RefSeq" id="WP_032939368.1">
    <property type="nucleotide sequence ID" value="NZ_CAXUDV010000033.1"/>
</dbReference>
<reference evidence="1 2" key="1">
    <citation type="journal article" date="2019" name="Nat. Med.">
        <title>A library of human gut bacterial isolates paired with longitudinal multiomics data enables mechanistic microbiome research.</title>
        <authorList>
            <person name="Poyet M."/>
            <person name="Groussin M."/>
            <person name="Gibbons S.M."/>
            <person name="Avila-Pacheco J."/>
            <person name="Jiang X."/>
            <person name="Kearney S.M."/>
            <person name="Perrotta A.R."/>
            <person name="Berdy B."/>
            <person name="Zhao S."/>
            <person name="Lieberman T.D."/>
            <person name="Swanson P.K."/>
            <person name="Smith M."/>
            <person name="Roesemann S."/>
            <person name="Alexander J.E."/>
            <person name="Rich S.A."/>
            <person name="Livny J."/>
            <person name="Vlamakis H."/>
            <person name="Clish C."/>
            <person name="Bullock K."/>
            <person name="Deik A."/>
            <person name="Scott J."/>
            <person name="Pierce K.A."/>
            <person name="Xavier R.J."/>
            <person name="Alm E.J."/>
        </authorList>
    </citation>
    <scope>NUCLEOTIDE SEQUENCE [LARGE SCALE GENOMIC DNA]</scope>
    <source>
        <strain evidence="1 2">BIOML-A73</strain>
    </source>
</reference>
<gene>
    <name evidence="1" type="ORF">GAY01_21440</name>
</gene>
<name>A0A396F069_PHOVU</name>
<proteinExistence type="predicted"/>
<dbReference type="AlphaFoldDB" id="A0A396F069"/>
<comment type="caution">
    <text evidence="1">The sequence shown here is derived from an EMBL/GenBank/DDBJ whole genome shotgun (WGS) entry which is preliminary data.</text>
</comment>
<sequence length="107" mass="12581">MIAHRDPLLANAVSKMAVYVQDRFPAAFPSKEQTEAVNSYLDSICKPKHEPMTEIECEHRRLASHKITIAAICVLDRSEQERLQDVLDHISYDREYYLPERTNRRYF</sequence>
<evidence type="ECO:0000313" key="1">
    <source>
        <dbReference type="EMBL" id="KAB3562850.1"/>
    </source>
</evidence>
<dbReference type="Proteomes" id="UP000433382">
    <property type="component" value="Unassembled WGS sequence"/>
</dbReference>
<dbReference type="EMBL" id="WCZM01000046">
    <property type="protein sequence ID" value="KAB3562850.1"/>
    <property type="molecule type" value="Genomic_DNA"/>
</dbReference>